<proteinExistence type="predicted"/>
<comment type="caution">
    <text evidence="1">The sequence shown here is derived from an EMBL/GenBank/DDBJ whole genome shotgun (WGS) entry which is preliminary data.</text>
</comment>
<dbReference type="Gene3D" id="3.40.50.720">
    <property type="entry name" value="NAD(P)-binding Rossmann-like Domain"/>
    <property type="match status" value="1"/>
</dbReference>
<protein>
    <submittedName>
        <fullName evidence="1">Uncharacterized protein</fullName>
    </submittedName>
</protein>
<reference evidence="1 2" key="1">
    <citation type="submission" date="2013-07" db="EMBL/GenBank/DDBJ databases">
        <authorList>
            <consortium name="DOE Joint Genome Institute"/>
            <person name="Reeve W."/>
            <person name="Huntemann M."/>
            <person name="Han J."/>
            <person name="Chen A."/>
            <person name="Kyrpides N."/>
            <person name="Mavromatis K."/>
            <person name="Markowitz V."/>
            <person name="Palaniappan K."/>
            <person name="Ivanova N."/>
            <person name="Schaumberg A."/>
            <person name="Pati A."/>
            <person name="Liolios K."/>
            <person name="Nordberg H.P."/>
            <person name="Cantor M.N."/>
            <person name="Hua S.X."/>
            <person name="Woyke T."/>
        </authorList>
    </citation>
    <scope>NUCLEOTIDE SEQUENCE [LARGE SCALE GENOMIC DNA]</scope>
    <source>
        <strain evidence="1 2">DSM 43889</strain>
    </source>
</reference>
<evidence type="ECO:0000313" key="2">
    <source>
        <dbReference type="Proteomes" id="UP000791080"/>
    </source>
</evidence>
<organism evidence="1 2">
    <name type="scientific">Actinoalloteichus caeruleus DSM 43889</name>
    <dbReference type="NCBI Taxonomy" id="1120930"/>
    <lineage>
        <taxon>Bacteria</taxon>
        <taxon>Bacillati</taxon>
        <taxon>Actinomycetota</taxon>
        <taxon>Actinomycetes</taxon>
        <taxon>Pseudonocardiales</taxon>
        <taxon>Pseudonocardiaceae</taxon>
        <taxon>Actinoalloteichus</taxon>
        <taxon>Actinoalloteichus cyanogriseus</taxon>
    </lineage>
</organism>
<dbReference type="EMBL" id="AUBJ02000001">
    <property type="protein sequence ID" value="MCP2330982.1"/>
    <property type="molecule type" value="Genomic_DNA"/>
</dbReference>
<reference evidence="1 2" key="2">
    <citation type="submission" date="2022-06" db="EMBL/GenBank/DDBJ databases">
        <title>Genomic Encyclopedia of Type Strains, Phase I: the one thousand microbial genomes (KMG-I) project.</title>
        <authorList>
            <person name="Kyrpides N."/>
        </authorList>
    </citation>
    <scope>NUCLEOTIDE SEQUENCE [LARGE SCALE GENOMIC DNA]</scope>
    <source>
        <strain evidence="1 2">DSM 43889</strain>
    </source>
</reference>
<keyword evidence="2" id="KW-1185">Reference proteome</keyword>
<evidence type="ECO:0000313" key="1">
    <source>
        <dbReference type="EMBL" id="MCP2330982.1"/>
    </source>
</evidence>
<name>A0ABT1JEQ7_ACTCY</name>
<gene>
    <name evidence="1" type="ORF">G443_001252</name>
</gene>
<dbReference type="Proteomes" id="UP000791080">
    <property type="component" value="Unassembled WGS sequence"/>
</dbReference>
<accession>A0ABT1JEQ7</accession>
<sequence>MCGDDPVAVERVASLVRDLGGVLAALGRLDRARQLEEIAGFATSLALSGTDPRSALPSLPA</sequence>